<comment type="caution">
    <text evidence="2">The sequence shown here is derived from an EMBL/GenBank/DDBJ whole genome shotgun (WGS) entry which is preliminary data.</text>
</comment>
<evidence type="ECO:0000313" key="3">
    <source>
        <dbReference type="Proteomes" id="UP000031666"/>
    </source>
</evidence>
<dbReference type="Pfam" id="PF17892">
    <property type="entry name" value="Cadherin_5"/>
    <property type="match status" value="1"/>
</dbReference>
<reference evidence="2 3" key="2">
    <citation type="submission" date="2015-01" db="EMBL/GenBank/DDBJ databases">
        <authorList>
            <consortium name="NBRP consortium"/>
            <person name="Sawabe T."/>
            <person name="Meirelles P."/>
            <person name="Feng G."/>
            <person name="Sayaka M."/>
            <person name="Hattori M."/>
            <person name="Ohkuma M."/>
        </authorList>
    </citation>
    <scope>NUCLEOTIDE SEQUENCE [LARGE SCALE GENOMIC DNA]</scope>
    <source>
        <strain evidence="3">JCM 19241</strain>
    </source>
</reference>
<dbReference type="InterPro" id="IPR041690">
    <property type="entry name" value="Cadherin_5"/>
</dbReference>
<evidence type="ECO:0000313" key="2">
    <source>
        <dbReference type="EMBL" id="GAM73762.1"/>
    </source>
</evidence>
<dbReference type="EMBL" id="BBSC01000002">
    <property type="protein sequence ID" value="GAM73762.1"/>
    <property type="molecule type" value="Genomic_DNA"/>
</dbReference>
<organism evidence="2 3">
    <name type="scientific">Vibrio ishigakensis</name>
    <dbReference type="NCBI Taxonomy" id="1481914"/>
    <lineage>
        <taxon>Bacteria</taxon>
        <taxon>Pseudomonadati</taxon>
        <taxon>Pseudomonadota</taxon>
        <taxon>Gammaproteobacteria</taxon>
        <taxon>Vibrionales</taxon>
        <taxon>Vibrionaceae</taxon>
        <taxon>Vibrio</taxon>
    </lineage>
</organism>
<feature type="domain" description="Cadherin-like" evidence="1">
    <location>
        <begin position="6"/>
        <end position="38"/>
    </location>
</feature>
<dbReference type="AlphaFoldDB" id="A0A0B8Q9X5"/>
<protein>
    <recommendedName>
        <fullName evidence="1">Cadherin-like domain-containing protein</fullName>
    </recommendedName>
</protein>
<dbReference type="Proteomes" id="UP000031666">
    <property type="component" value="Unassembled WGS sequence"/>
</dbReference>
<sequence length="48" mass="5257">MTLSGHGTEDQDLTIAKADLLANASDVDATDVLHIENQLWRHQPAQCL</sequence>
<proteinExistence type="predicted"/>
<gene>
    <name evidence="2" type="ORF">JCM19241_4958</name>
</gene>
<name>A0A0B8Q9X5_9VIBR</name>
<accession>A0A0B8Q9X5</accession>
<evidence type="ECO:0000259" key="1">
    <source>
        <dbReference type="Pfam" id="PF17892"/>
    </source>
</evidence>
<reference evidence="2 3" key="1">
    <citation type="submission" date="2015-01" db="EMBL/GenBank/DDBJ databases">
        <title>Vibrio sp. C94 JCM 19241 whole genome shotgun sequence.</title>
        <authorList>
            <person name="Sawabe T."/>
            <person name="Meirelles P."/>
            <person name="Feng G."/>
            <person name="Sayaka M."/>
            <person name="Hattori M."/>
            <person name="Ohkuma M."/>
        </authorList>
    </citation>
    <scope>NUCLEOTIDE SEQUENCE [LARGE SCALE GENOMIC DNA]</scope>
    <source>
        <strain evidence="3">JCM 19241</strain>
    </source>
</reference>